<evidence type="ECO:0000313" key="2">
    <source>
        <dbReference type="Proteomes" id="UP000660708"/>
    </source>
</evidence>
<keyword evidence="2" id="KW-1185">Reference proteome</keyword>
<name>A0A8I0T6C9_9GAMM</name>
<comment type="caution">
    <text evidence="1">The sequence shown here is derived from an EMBL/GenBank/DDBJ whole genome shotgun (WGS) entry which is preliminary data.</text>
</comment>
<organism evidence="1 2">
    <name type="scientific">Pseudoalteromonas peptidolytica F12-50-A1</name>
    <dbReference type="NCBI Taxonomy" id="1315280"/>
    <lineage>
        <taxon>Bacteria</taxon>
        <taxon>Pseudomonadati</taxon>
        <taxon>Pseudomonadota</taxon>
        <taxon>Gammaproteobacteria</taxon>
        <taxon>Alteromonadales</taxon>
        <taxon>Pseudoalteromonadaceae</taxon>
        <taxon>Pseudoalteromonas</taxon>
    </lineage>
</organism>
<dbReference type="EMBL" id="AQHF01000030">
    <property type="protein sequence ID" value="MBE0348168.1"/>
    <property type="molecule type" value="Genomic_DNA"/>
</dbReference>
<sequence length="40" mass="4553">MLLFERKAGIDAPLLINLGQIPVNYKLNMGRKRARESNIV</sequence>
<dbReference type="Proteomes" id="UP000660708">
    <property type="component" value="Unassembled WGS sequence"/>
</dbReference>
<reference evidence="1 2" key="1">
    <citation type="submission" date="2015-06" db="EMBL/GenBank/DDBJ databases">
        <title>Genome sequence of Pseudoalteromonas peptidolytica.</title>
        <authorList>
            <person name="Xie B.-B."/>
            <person name="Rong J.-C."/>
            <person name="Qin Q.-L."/>
            <person name="Zhang Y.-Z."/>
        </authorList>
    </citation>
    <scope>NUCLEOTIDE SEQUENCE [LARGE SCALE GENOMIC DNA]</scope>
    <source>
        <strain evidence="1 2">F12-50-A1</strain>
    </source>
</reference>
<accession>A0A8I0T6C9</accession>
<gene>
    <name evidence="1" type="ORF">PPEP_a3289</name>
</gene>
<proteinExistence type="predicted"/>
<protein>
    <submittedName>
        <fullName evidence="1">Uncharacterized protein</fullName>
    </submittedName>
</protein>
<evidence type="ECO:0000313" key="1">
    <source>
        <dbReference type="EMBL" id="MBE0348168.1"/>
    </source>
</evidence>
<dbReference type="AlphaFoldDB" id="A0A8I0T6C9"/>